<dbReference type="EC" id="3.5.1.28" evidence="5"/>
<evidence type="ECO:0000313" key="6">
    <source>
        <dbReference type="Proteomes" id="UP001241537"/>
    </source>
</evidence>
<dbReference type="Pfam" id="PF08239">
    <property type="entry name" value="SH3_3"/>
    <property type="match status" value="1"/>
</dbReference>
<dbReference type="PANTHER" id="PTHR30404:SF0">
    <property type="entry name" value="N-ACETYLMURAMOYL-L-ALANINE AMIDASE AMIC"/>
    <property type="match status" value="1"/>
</dbReference>
<evidence type="ECO:0000256" key="3">
    <source>
        <dbReference type="SAM" id="SignalP"/>
    </source>
</evidence>
<protein>
    <submittedName>
        <fullName evidence="5">N-acetylmuramoyl-L-alanine amidase</fullName>
        <ecNumber evidence="5">3.5.1.28</ecNumber>
    </submittedName>
</protein>
<organism evidence="5 6">
    <name type="scientific">Moryella indoligenes</name>
    <dbReference type="NCBI Taxonomy" id="371674"/>
    <lineage>
        <taxon>Bacteria</taxon>
        <taxon>Bacillati</taxon>
        <taxon>Bacillota</taxon>
        <taxon>Clostridia</taxon>
        <taxon>Lachnospirales</taxon>
        <taxon>Lachnospiraceae</taxon>
        <taxon>Moryella</taxon>
    </lineage>
</organism>
<dbReference type="RefSeq" id="WP_307253548.1">
    <property type="nucleotide sequence ID" value="NZ_JAUSTO010000004.1"/>
</dbReference>
<dbReference type="InterPro" id="IPR002508">
    <property type="entry name" value="MurNAc-LAA_cat"/>
</dbReference>
<dbReference type="GO" id="GO:0071555">
    <property type="term" value="P:cell wall organization"/>
    <property type="evidence" value="ECO:0007669"/>
    <property type="project" value="UniProtKB-KW"/>
</dbReference>
<feature type="chain" id="PRO_5042249487" evidence="3">
    <location>
        <begin position="27"/>
        <end position="368"/>
    </location>
</feature>
<comment type="caution">
    <text evidence="5">The sequence shown here is derived from an EMBL/GenBank/DDBJ whole genome shotgun (WGS) entry which is preliminary data.</text>
</comment>
<dbReference type="GO" id="GO:0008745">
    <property type="term" value="F:N-acetylmuramoyl-L-alanine amidase activity"/>
    <property type="evidence" value="ECO:0007669"/>
    <property type="project" value="UniProtKB-EC"/>
</dbReference>
<evidence type="ECO:0000259" key="4">
    <source>
        <dbReference type="PROSITE" id="PS51781"/>
    </source>
</evidence>
<accession>A0AAE3V9C7</accession>
<dbReference type="InterPro" id="IPR003646">
    <property type="entry name" value="SH3-like_bac-type"/>
</dbReference>
<name>A0AAE3V9C7_9FIRM</name>
<dbReference type="GO" id="GO:0030288">
    <property type="term" value="C:outer membrane-bounded periplasmic space"/>
    <property type="evidence" value="ECO:0007669"/>
    <property type="project" value="TreeGrafter"/>
</dbReference>
<dbReference type="AlphaFoldDB" id="A0AAE3V9C7"/>
<feature type="domain" description="SH3b" evidence="4">
    <location>
        <begin position="33"/>
        <end position="95"/>
    </location>
</feature>
<dbReference type="Proteomes" id="UP001241537">
    <property type="component" value="Unassembled WGS sequence"/>
</dbReference>
<dbReference type="EMBL" id="JAUSTO010000004">
    <property type="protein sequence ID" value="MDQ0152161.1"/>
    <property type="molecule type" value="Genomic_DNA"/>
</dbReference>
<proteinExistence type="predicted"/>
<dbReference type="GO" id="GO:0009253">
    <property type="term" value="P:peptidoglycan catabolic process"/>
    <property type="evidence" value="ECO:0007669"/>
    <property type="project" value="InterPro"/>
</dbReference>
<reference evidence="5" key="1">
    <citation type="submission" date="2023-07" db="EMBL/GenBank/DDBJ databases">
        <title>Genomic Encyclopedia of Type Strains, Phase IV (KMG-IV): sequencing the most valuable type-strain genomes for metagenomic binning, comparative biology and taxonomic classification.</title>
        <authorList>
            <person name="Goeker M."/>
        </authorList>
    </citation>
    <scope>NUCLEOTIDE SEQUENCE</scope>
    <source>
        <strain evidence="5">DSM 19659</strain>
    </source>
</reference>
<keyword evidence="3" id="KW-0732">Signal</keyword>
<keyword evidence="6" id="KW-1185">Reference proteome</keyword>
<evidence type="ECO:0000313" key="5">
    <source>
        <dbReference type="EMBL" id="MDQ0152161.1"/>
    </source>
</evidence>
<dbReference type="Gene3D" id="3.40.630.40">
    <property type="entry name" value="Zn-dependent exopeptidases"/>
    <property type="match status" value="1"/>
</dbReference>
<evidence type="ECO:0000256" key="2">
    <source>
        <dbReference type="ARBA" id="ARBA00023316"/>
    </source>
</evidence>
<dbReference type="PANTHER" id="PTHR30404">
    <property type="entry name" value="N-ACETYLMURAMOYL-L-ALANINE AMIDASE"/>
    <property type="match status" value="1"/>
</dbReference>
<feature type="signal peptide" evidence="3">
    <location>
        <begin position="1"/>
        <end position="26"/>
    </location>
</feature>
<keyword evidence="1 5" id="KW-0378">Hydrolase</keyword>
<dbReference type="Pfam" id="PF01520">
    <property type="entry name" value="Amidase_3"/>
    <property type="match status" value="1"/>
</dbReference>
<dbReference type="InterPro" id="IPR050695">
    <property type="entry name" value="N-acetylmuramoyl_amidase_3"/>
</dbReference>
<dbReference type="SUPFAM" id="SSF53187">
    <property type="entry name" value="Zn-dependent exopeptidases"/>
    <property type="match status" value="1"/>
</dbReference>
<dbReference type="CDD" id="cd02696">
    <property type="entry name" value="MurNAc-LAA"/>
    <property type="match status" value="1"/>
</dbReference>
<sequence length="368" mass="38371">MKRNNHWAVVGTAALLSAALAVSAQAAGFTAVRQTMYVAASALNVRAEPSLSGAVRGELYRGEAVKVTGLDGEWARIELNGSSSYVARRYLTETVPAAGTASTAGAGATEGAAAELPAGVTVSEITLTDGLRYAEFSKIHSGAAQLYRNTKGAHGDIVIAVNAGHGTKGGASVKTQSHPDGSGKVTGGTNAHGMVQSMAVSSGMDFADGTPEHVVNLKEAQLLKKKLLARGYSVLMIREGSDVQLDNIARTVLANNYASCHVAIHWDATSSDKGAFFMSVPDALKSMEPVASTWQKSERFGAELIAGLKGRGVRIYGDGTMDMDLTQTSYSTVPSVDIELGDKVSDHSTGTLDTLAEGLADGIEQYFK</sequence>
<evidence type="ECO:0000256" key="1">
    <source>
        <dbReference type="ARBA" id="ARBA00022801"/>
    </source>
</evidence>
<dbReference type="PROSITE" id="PS51781">
    <property type="entry name" value="SH3B"/>
    <property type="match status" value="1"/>
</dbReference>
<dbReference type="SMART" id="SM00287">
    <property type="entry name" value="SH3b"/>
    <property type="match status" value="1"/>
</dbReference>
<gene>
    <name evidence="5" type="ORF">J2S20_000846</name>
</gene>
<keyword evidence="2" id="KW-0961">Cell wall biogenesis/degradation</keyword>
<dbReference type="Gene3D" id="2.30.30.40">
    <property type="entry name" value="SH3 Domains"/>
    <property type="match status" value="1"/>
</dbReference>